<evidence type="ECO:0000313" key="2">
    <source>
        <dbReference type="Proteomes" id="UP001069090"/>
    </source>
</evidence>
<sequence>MDWSLPSLSSAYANFKDLFKSRDEELGKMDFTGATNLPAGFIQYNRTNKRWEEWNGTAWAELEAEFAIKVANAVTADKLNNQLPSYYLDCANFTGTLATGRIPNLDAGKVTTGSFSTGRIPNLDAGKITSGTFGTSRLDMNGIAGHAAIIAKINELINNRFTVNGSELDIDTSV</sequence>
<dbReference type="RefSeq" id="WP_258331253.1">
    <property type="nucleotide sequence ID" value="NZ_JAPTGG010000005.1"/>
</dbReference>
<gene>
    <name evidence="1" type="ORF">O0V09_07825</name>
</gene>
<organism evidence="1 2">
    <name type="scientific">Dasania phycosphaerae</name>
    <dbReference type="NCBI Taxonomy" id="2950436"/>
    <lineage>
        <taxon>Bacteria</taxon>
        <taxon>Pseudomonadati</taxon>
        <taxon>Pseudomonadota</taxon>
        <taxon>Gammaproteobacteria</taxon>
        <taxon>Cellvibrionales</taxon>
        <taxon>Spongiibacteraceae</taxon>
        <taxon>Dasania</taxon>
    </lineage>
</organism>
<protein>
    <submittedName>
        <fullName evidence="1">Uncharacterized protein</fullName>
    </submittedName>
</protein>
<comment type="caution">
    <text evidence="1">The sequence shown here is derived from an EMBL/GenBank/DDBJ whole genome shotgun (WGS) entry which is preliminary data.</text>
</comment>
<keyword evidence="2" id="KW-1185">Reference proteome</keyword>
<dbReference type="AlphaFoldDB" id="A0A9J6RK80"/>
<proteinExistence type="predicted"/>
<name>A0A9J6RK80_9GAMM</name>
<reference evidence="1 2" key="1">
    <citation type="submission" date="2022-12" db="EMBL/GenBank/DDBJ databases">
        <title>Dasania phycosphaerae sp. nov., isolated from particulate material of the south coast of Korea.</title>
        <authorList>
            <person name="Jiang Y."/>
        </authorList>
    </citation>
    <scope>NUCLEOTIDE SEQUENCE [LARGE SCALE GENOMIC DNA]</scope>
    <source>
        <strain evidence="1 2">GY-19</strain>
    </source>
</reference>
<dbReference type="Proteomes" id="UP001069090">
    <property type="component" value="Unassembled WGS sequence"/>
</dbReference>
<accession>A0A9J6RK80</accession>
<dbReference type="EMBL" id="JAPTGG010000005">
    <property type="protein sequence ID" value="MCZ0865102.1"/>
    <property type="molecule type" value="Genomic_DNA"/>
</dbReference>
<evidence type="ECO:0000313" key="1">
    <source>
        <dbReference type="EMBL" id="MCZ0865102.1"/>
    </source>
</evidence>